<comment type="caution">
    <text evidence="15">The sequence shown here is derived from an EMBL/GenBank/DDBJ whole genome shotgun (WGS) entry which is preliminary data.</text>
</comment>
<dbReference type="GO" id="GO:0071555">
    <property type="term" value="P:cell wall organization"/>
    <property type="evidence" value="ECO:0007669"/>
    <property type="project" value="UniProtKB-KW"/>
</dbReference>
<dbReference type="InterPro" id="IPR051046">
    <property type="entry name" value="MurCDEF_CellWall_CoF430Synth"/>
</dbReference>
<dbReference type="GO" id="GO:0047480">
    <property type="term" value="F:UDP-N-acetylmuramoyl-tripeptide-D-alanyl-D-alanine ligase activity"/>
    <property type="evidence" value="ECO:0007669"/>
    <property type="project" value="UniProtKB-UniRule"/>
</dbReference>
<evidence type="ECO:0000256" key="1">
    <source>
        <dbReference type="ARBA" id="ARBA00022490"/>
    </source>
</evidence>
<dbReference type="SUPFAM" id="SSF53244">
    <property type="entry name" value="MurD-like peptide ligases, peptide-binding domain"/>
    <property type="match status" value="1"/>
</dbReference>
<comment type="catalytic activity">
    <reaction evidence="10 11">
        <text>D-alanyl-D-alanine + UDP-N-acetyl-alpha-D-muramoyl-L-alanyl-gamma-D-glutamyl-meso-2,6-diaminopimelate + ATP = UDP-N-acetyl-alpha-D-muramoyl-L-alanyl-gamma-D-glutamyl-meso-2,6-diaminopimeloyl-D-alanyl-D-alanine + ADP + phosphate + H(+)</text>
        <dbReference type="Rhea" id="RHEA:28374"/>
        <dbReference type="ChEBI" id="CHEBI:15378"/>
        <dbReference type="ChEBI" id="CHEBI:30616"/>
        <dbReference type="ChEBI" id="CHEBI:43474"/>
        <dbReference type="ChEBI" id="CHEBI:57822"/>
        <dbReference type="ChEBI" id="CHEBI:61386"/>
        <dbReference type="ChEBI" id="CHEBI:83905"/>
        <dbReference type="ChEBI" id="CHEBI:456216"/>
        <dbReference type="EC" id="6.3.2.10"/>
    </reaction>
</comment>
<evidence type="ECO:0000256" key="11">
    <source>
        <dbReference type="RuleBase" id="RU004136"/>
    </source>
</evidence>
<dbReference type="InterPro" id="IPR000713">
    <property type="entry name" value="Mur_ligase_N"/>
</dbReference>
<dbReference type="Gene3D" id="3.90.190.20">
    <property type="entry name" value="Mur ligase, C-terminal domain"/>
    <property type="match status" value="1"/>
</dbReference>
<dbReference type="EC" id="6.3.2.10" evidence="10 11"/>
<dbReference type="InterPro" id="IPR004101">
    <property type="entry name" value="Mur_ligase_C"/>
</dbReference>
<reference evidence="15 16" key="1">
    <citation type="journal article" date="2017" name="BMC Genomics">
        <title>Comparative genomic and phylogenomic analyses of the Bifidobacteriaceae family.</title>
        <authorList>
            <person name="Lugli G.A."/>
            <person name="Milani C."/>
            <person name="Turroni F."/>
            <person name="Duranti S."/>
            <person name="Mancabelli L."/>
            <person name="Mangifesta M."/>
            <person name="Ferrario C."/>
            <person name="Modesto M."/>
            <person name="Mattarelli P."/>
            <person name="Jiri K."/>
            <person name="van Sinderen D."/>
            <person name="Ventura M."/>
        </authorList>
    </citation>
    <scope>NUCLEOTIDE SEQUENCE [LARGE SCALE GENOMIC DNA]</scope>
    <source>
        <strain evidence="15 16">DSM 22924</strain>
    </source>
</reference>
<evidence type="ECO:0000313" key="15">
    <source>
        <dbReference type="EMBL" id="OZG48667.1"/>
    </source>
</evidence>
<evidence type="ECO:0000259" key="13">
    <source>
        <dbReference type="Pfam" id="PF02875"/>
    </source>
</evidence>
<evidence type="ECO:0000256" key="3">
    <source>
        <dbReference type="ARBA" id="ARBA00022618"/>
    </source>
</evidence>
<comment type="function">
    <text evidence="10 11">Involved in cell wall formation. Catalyzes the final step in the synthesis of UDP-N-acetylmuramoyl-pentapeptide, the precursor of murein.</text>
</comment>
<dbReference type="InterPro" id="IPR036565">
    <property type="entry name" value="Mur-like_cat_sf"/>
</dbReference>
<dbReference type="SUPFAM" id="SSF63418">
    <property type="entry name" value="MurE/MurF N-terminal domain"/>
    <property type="match status" value="1"/>
</dbReference>
<evidence type="ECO:0000256" key="2">
    <source>
        <dbReference type="ARBA" id="ARBA00022598"/>
    </source>
</evidence>
<name>A0A261EP83_9BIFI</name>
<keyword evidence="6 10" id="KW-0133">Cell shape</keyword>
<evidence type="ECO:0000256" key="8">
    <source>
        <dbReference type="ARBA" id="ARBA00023306"/>
    </source>
</evidence>
<keyword evidence="3 10" id="KW-0132">Cell division</keyword>
<dbReference type="NCBIfam" id="TIGR01143">
    <property type="entry name" value="murF"/>
    <property type="match status" value="1"/>
</dbReference>
<dbReference type="InterPro" id="IPR005863">
    <property type="entry name" value="UDP-N-AcMur_synth"/>
</dbReference>
<dbReference type="UniPathway" id="UPA00219"/>
<evidence type="ECO:0000256" key="9">
    <source>
        <dbReference type="ARBA" id="ARBA00023316"/>
    </source>
</evidence>
<evidence type="ECO:0000256" key="5">
    <source>
        <dbReference type="ARBA" id="ARBA00022840"/>
    </source>
</evidence>
<evidence type="ECO:0000259" key="14">
    <source>
        <dbReference type="Pfam" id="PF08245"/>
    </source>
</evidence>
<dbReference type="InterPro" id="IPR013221">
    <property type="entry name" value="Mur_ligase_cen"/>
</dbReference>
<keyword evidence="8 10" id="KW-0131">Cell cycle</keyword>
<sequence>MVEAKRPGMIPVSLTEIAQVTYGRMLKQATAIHDRDNTDVLVHSVVTDSRQAQDGSLFVAIPGEHVDGHDFIETAAKQGACGALVDHIVEHVSLPQVVVNDTVKALGLLAAHNLERRRALPTPFEVVGITGSVGKTTTKDLLAAMLRELGPTVAPIGSFNNEIGLPLTALRVNESTRFLVAEMGASQVGDLAYLTSIVPLDIAVELKVGVAHLGVFGSVDRIAQAKSELITGLLPGGISVLNADDERVAAMDKLAPGRVLWFGLADGSRPQQQLDMSASNIRTDDADHPSFQLLAAGESAVDSKLNISGVHNVVNALAAATVAHELGLSTEQISQVLSDVGFVSPHRMAISHVDVEDVEFTLIDDSFNANPDSMKAGLTALSTWGNAEDKTQDSTYRIAVLGGMLELGEQTLALHRDVGAYCAQLNVDALVAVGGRRGELSVMAQAMVEGAQVQVGGEAGNSAALALFQAADTDEADQIVRKLASEHPGSVVLLKGSHFSGLCNLAERWQGKRFGVTR</sequence>
<evidence type="ECO:0000256" key="7">
    <source>
        <dbReference type="ARBA" id="ARBA00022984"/>
    </source>
</evidence>
<evidence type="ECO:0000256" key="6">
    <source>
        <dbReference type="ARBA" id="ARBA00022960"/>
    </source>
</evidence>
<keyword evidence="2 10" id="KW-0436">Ligase</keyword>
<evidence type="ECO:0000313" key="16">
    <source>
        <dbReference type="Proteomes" id="UP000216004"/>
    </source>
</evidence>
<dbReference type="GO" id="GO:0009252">
    <property type="term" value="P:peptidoglycan biosynthetic process"/>
    <property type="evidence" value="ECO:0007669"/>
    <property type="project" value="UniProtKB-UniRule"/>
</dbReference>
<dbReference type="GO" id="GO:0051301">
    <property type="term" value="P:cell division"/>
    <property type="evidence" value="ECO:0007669"/>
    <property type="project" value="UniProtKB-KW"/>
</dbReference>
<feature type="domain" description="Mur ligase N-terminal catalytic" evidence="12">
    <location>
        <begin position="42"/>
        <end position="111"/>
    </location>
</feature>
<comment type="pathway">
    <text evidence="10 11">Cell wall biogenesis; peptidoglycan biosynthesis.</text>
</comment>
<evidence type="ECO:0000256" key="10">
    <source>
        <dbReference type="HAMAP-Rule" id="MF_02019"/>
    </source>
</evidence>
<dbReference type="Gene3D" id="3.40.1390.10">
    <property type="entry name" value="MurE/MurF, N-terminal domain"/>
    <property type="match status" value="1"/>
</dbReference>
<feature type="domain" description="Mur ligase C-terminal" evidence="13">
    <location>
        <begin position="358"/>
        <end position="497"/>
    </location>
</feature>
<dbReference type="HAMAP" id="MF_02019">
    <property type="entry name" value="MurF"/>
    <property type="match status" value="1"/>
</dbReference>
<dbReference type="SUPFAM" id="SSF53623">
    <property type="entry name" value="MurD-like peptide ligases, catalytic domain"/>
    <property type="match status" value="1"/>
</dbReference>
<keyword evidence="16" id="KW-1185">Reference proteome</keyword>
<organism evidence="15 16">
    <name type="scientific">Bombiscardovia coagulans</name>
    <dbReference type="NCBI Taxonomy" id="686666"/>
    <lineage>
        <taxon>Bacteria</taxon>
        <taxon>Bacillati</taxon>
        <taxon>Actinomycetota</taxon>
        <taxon>Actinomycetes</taxon>
        <taxon>Bifidobacteriales</taxon>
        <taxon>Bifidobacteriaceae</taxon>
        <taxon>Bombiscardovia</taxon>
    </lineage>
</organism>
<dbReference type="InterPro" id="IPR036615">
    <property type="entry name" value="Mur_ligase_C_dom_sf"/>
</dbReference>
<keyword evidence="4 10" id="KW-0547">Nucleotide-binding</keyword>
<feature type="binding site" evidence="10">
    <location>
        <begin position="131"/>
        <end position="137"/>
    </location>
    <ligand>
        <name>ATP</name>
        <dbReference type="ChEBI" id="CHEBI:30616"/>
    </ligand>
</feature>
<dbReference type="Pfam" id="PF08245">
    <property type="entry name" value="Mur_ligase_M"/>
    <property type="match status" value="1"/>
</dbReference>
<keyword evidence="5 10" id="KW-0067">ATP-binding</keyword>
<dbReference type="GO" id="GO:0005524">
    <property type="term" value="F:ATP binding"/>
    <property type="evidence" value="ECO:0007669"/>
    <property type="project" value="UniProtKB-UniRule"/>
</dbReference>
<keyword evidence="9 10" id="KW-0961">Cell wall biogenesis/degradation</keyword>
<dbReference type="Proteomes" id="UP000216004">
    <property type="component" value="Unassembled WGS sequence"/>
</dbReference>
<evidence type="ECO:0000259" key="12">
    <source>
        <dbReference type="Pfam" id="PF01225"/>
    </source>
</evidence>
<feature type="domain" description="Mur ligase central" evidence="14">
    <location>
        <begin position="129"/>
        <end position="323"/>
    </location>
</feature>
<gene>
    <name evidence="10" type="primary">murF</name>
    <name evidence="15" type="ORF">BOCO_1363</name>
</gene>
<dbReference type="Gene3D" id="3.40.1190.10">
    <property type="entry name" value="Mur-like, catalytic domain"/>
    <property type="match status" value="1"/>
</dbReference>
<keyword evidence="1 10" id="KW-0963">Cytoplasm</keyword>
<dbReference type="Pfam" id="PF02875">
    <property type="entry name" value="Mur_ligase_C"/>
    <property type="match status" value="1"/>
</dbReference>
<dbReference type="InterPro" id="IPR035911">
    <property type="entry name" value="MurE/MurF_N"/>
</dbReference>
<protein>
    <recommendedName>
        <fullName evidence="10 11">UDP-N-acetylmuramoyl-tripeptide--D-alanyl-D-alanine ligase</fullName>
        <ecNumber evidence="10 11">6.3.2.10</ecNumber>
    </recommendedName>
    <alternativeName>
        <fullName evidence="10">D-alanyl-D-alanine-adding enzyme</fullName>
    </alternativeName>
</protein>
<dbReference type="PANTHER" id="PTHR43024">
    <property type="entry name" value="UDP-N-ACETYLMURAMOYL-TRIPEPTIDE--D-ALANYL-D-ALANINE LIGASE"/>
    <property type="match status" value="1"/>
</dbReference>
<dbReference type="EMBL" id="MWWS01000009">
    <property type="protein sequence ID" value="OZG48667.1"/>
    <property type="molecule type" value="Genomic_DNA"/>
</dbReference>
<dbReference type="Pfam" id="PF01225">
    <property type="entry name" value="Mur_ligase"/>
    <property type="match status" value="1"/>
</dbReference>
<dbReference type="AlphaFoldDB" id="A0A261EP83"/>
<comment type="subcellular location">
    <subcellularLocation>
        <location evidence="10 11">Cytoplasm</location>
    </subcellularLocation>
</comment>
<proteinExistence type="inferred from homology"/>
<evidence type="ECO:0000256" key="4">
    <source>
        <dbReference type="ARBA" id="ARBA00022741"/>
    </source>
</evidence>
<dbReference type="GO" id="GO:0005737">
    <property type="term" value="C:cytoplasm"/>
    <property type="evidence" value="ECO:0007669"/>
    <property type="project" value="UniProtKB-SubCell"/>
</dbReference>
<keyword evidence="7 10" id="KW-0573">Peptidoglycan synthesis</keyword>
<dbReference type="GO" id="GO:0008360">
    <property type="term" value="P:regulation of cell shape"/>
    <property type="evidence" value="ECO:0007669"/>
    <property type="project" value="UniProtKB-KW"/>
</dbReference>
<comment type="similarity">
    <text evidence="10">Belongs to the MurCDEF family. MurF subfamily.</text>
</comment>
<accession>A0A261EP83</accession>
<dbReference type="PANTHER" id="PTHR43024:SF1">
    <property type="entry name" value="UDP-N-ACETYLMURAMOYL-TRIPEPTIDE--D-ALANYL-D-ALANINE LIGASE"/>
    <property type="match status" value="1"/>
</dbReference>
<dbReference type="GO" id="GO:0008766">
    <property type="term" value="F:UDP-N-acetylmuramoylalanyl-D-glutamyl-2,6-diaminopimelate-D-alanyl-D-alanine ligase activity"/>
    <property type="evidence" value="ECO:0007669"/>
    <property type="project" value="RHEA"/>
</dbReference>